<dbReference type="InterPro" id="IPR021858">
    <property type="entry name" value="Fun_TF"/>
</dbReference>
<proteinExistence type="predicted"/>
<organism evidence="4 5">
    <name type="scientific">Purpureocillium lilacinum</name>
    <name type="common">Paecilomyces lilacinus</name>
    <dbReference type="NCBI Taxonomy" id="33203"/>
    <lineage>
        <taxon>Eukaryota</taxon>
        <taxon>Fungi</taxon>
        <taxon>Dikarya</taxon>
        <taxon>Ascomycota</taxon>
        <taxon>Pezizomycotina</taxon>
        <taxon>Sordariomycetes</taxon>
        <taxon>Hypocreomycetidae</taxon>
        <taxon>Hypocreales</taxon>
        <taxon>Ophiocordycipitaceae</taxon>
        <taxon>Purpureocillium</taxon>
    </lineage>
</organism>
<dbReference type="EMBL" id="JAWRVI010000141">
    <property type="protein sequence ID" value="KAK4074883.1"/>
    <property type="molecule type" value="Genomic_DNA"/>
</dbReference>
<evidence type="ECO:0000256" key="1">
    <source>
        <dbReference type="ARBA" id="ARBA00004123"/>
    </source>
</evidence>
<keyword evidence="2" id="KW-0539">Nucleus</keyword>
<comment type="subcellular location">
    <subcellularLocation>
        <location evidence="1">Nucleus</location>
    </subcellularLocation>
</comment>
<sequence length="731" mass="81482">MVDVTYRPAKRRKCDGPSNSGEISHQIHDRGRVPPTQWLPLPRHPPPHPGQTDGHVDLLEGVGAMSHLAGADGRQIQPVAAGHMSDLALPSPPPEDEQFEVLPSPNTVPCRPVAIAAWTQGLSFTGVSPFGQPVATWGAYGNSPLTAMPALLANPAPTDDLESWLEPWLFEPQAGKRRQCTPVRRSLGASPFKDCPRKLGNRNHRGFNLPADGQVNGYIKFSSTNKQGRRALASWTVPLVSLSESQATLEPAAPCQRATNMTHDIAQHDSQLAADYGGSSRLGRINANLGSYGRPMGSPQLLPESFGFDAKMDAMDGLLWAFYINAWCPGRSVLRQTNLWLKDFAPMHKSDGVRAAIQGLAGLYVYDYRPNSVLERRVIRKFAEAESCYSELLADPSTARRELCTSEAITLAVLLAMQDIVLTERRLKWPQKPRWLLGFQQAEFFLEEMSQAAQHRNIPLSSLCVSQRVIVGRALILAQLMVPLPTTFDPQVGVARFGWLLDGFEFPADLLEIHGGCGFSRKLLHTMGQITYCAARLHHDPENVVAPISAEYLLEELLQMRQWSKEFDNWETVSNHWLFKPDDYKIESSAEMTQATAEAWRLAAIIYLRCRVLRLPRSHPDVVSTLDNLAACIRAMPTSGFQFTAQAPLFPVFLLGVVATRTDHKGVSKAWFDEVVSTPVRSSVPPLYRALQRIWQWIDHVEEKAIAEHLSWWELLVEEVNKREAEMPCLT</sequence>
<accession>A0ABR0BFR5</accession>
<reference evidence="4 5" key="1">
    <citation type="journal article" date="2024" name="Microbiol. Resour. Announc.">
        <title>Genome annotations for the ascomycete fungi Trichoderma harzianum, Trichoderma aggressivum, and Purpureocillium lilacinum.</title>
        <authorList>
            <person name="Beijen E.P.W."/>
            <person name="Ohm R.A."/>
        </authorList>
    </citation>
    <scope>NUCLEOTIDE SEQUENCE [LARGE SCALE GENOMIC DNA]</scope>
    <source>
        <strain evidence="4 5">CBS 150709</strain>
    </source>
</reference>
<gene>
    <name evidence="4" type="ORF">Purlil1_12864</name>
</gene>
<evidence type="ECO:0000256" key="3">
    <source>
        <dbReference type="SAM" id="MobiDB-lite"/>
    </source>
</evidence>
<dbReference type="Pfam" id="PF11951">
    <property type="entry name" value="Fungal_trans_2"/>
    <property type="match status" value="1"/>
</dbReference>
<keyword evidence="5" id="KW-1185">Reference proteome</keyword>
<protein>
    <submittedName>
        <fullName evidence="4">Transcriptional regulator family: Fungal Specific TF</fullName>
    </submittedName>
</protein>
<dbReference type="PANTHER" id="PTHR37534">
    <property type="entry name" value="TRANSCRIPTIONAL ACTIVATOR PROTEIN UGA3"/>
    <property type="match status" value="1"/>
</dbReference>
<dbReference type="PANTHER" id="PTHR37534:SF7">
    <property type="entry name" value="TRANSCRIPTIONAL ACTIVATOR PROTEIN UGA3"/>
    <property type="match status" value="1"/>
</dbReference>
<comment type="caution">
    <text evidence="4">The sequence shown here is derived from an EMBL/GenBank/DDBJ whole genome shotgun (WGS) entry which is preliminary data.</text>
</comment>
<evidence type="ECO:0000313" key="4">
    <source>
        <dbReference type="EMBL" id="KAK4074883.1"/>
    </source>
</evidence>
<feature type="region of interest" description="Disordered" evidence="3">
    <location>
        <begin position="1"/>
        <end position="53"/>
    </location>
</feature>
<evidence type="ECO:0000313" key="5">
    <source>
        <dbReference type="Proteomes" id="UP001287286"/>
    </source>
</evidence>
<dbReference type="Proteomes" id="UP001287286">
    <property type="component" value="Unassembled WGS sequence"/>
</dbReference>
<name>A0ABR0BFR5_PURLI</name>
<evidence type="ECO:0000256" key="2">
    <source>
        <dbReference type="ARBA" id="ARBA00023242"/>
    </source>
</evidence>